<evidence type="ECO:0000313" key="2">
    <source>
        <dbReference type="Proteomes" id="UP001059844"/>
    </source>
</evidence>
<reference evidence="1" key="1">
    <citation type="submission" date="2022-07" db="EMBL/GenBank/DDBJ databases">
        <title>Isolation, identification, and degradation of a PFOSA degrading strain from sewage treatment plant.</title>
        <authorList>
            <person name="Zhang L."/>
            <person name="Huo Y."/>
        </authorList>
    </citation>
    <scope>NUCLEOTIDE SEQUENCE</scope>
    <source>
        <strain evidence="1">C1</strain>
    </source>
</reference>
<keyword evidence="2" id="KW-1185">Reference proteome</keyword>
<accession>A0ABY5ISA7</accession>
<proteinExistence type="predicted"/>
<dbReference type="RefSeq" id="WP_256550846.1">
    <property type="nucleotide sequence ID" value="NZ_CP101751.1"/>
</dbReference>
<sequence>MSENTKIVQCFLPAMVAGKYTTEVSQRVIKDKASIQDIKKTFDFGVDAARFTLNPNDIYSVYPPANKSGNYSESLPHLVFTRRTLPWERTLDGKLPVFQRASTPESKRNPQEAPPVPWMTLLLFDEDEMKSLQINRNTIAAIIQPNLNDGIIRPAIFETGATGQEVLKLMEWEDKNNGCFTIDLTKEQFEHYIPSMKSLSLLAHAKEVSIDNKDKEGITDINAEGAGVFAVIVGNRLPAKGKQHTAILVSLEGYTDYLQDADSKKNIPNNHKARLVVLANWNFTDSGNASFSQLADGLEVKSIKIQRGNDAPELMSYFNSGYVPLEHLTRTGASTISWYHGPFVPKLFPATSKCISFASSDAALRYDKTTGFFDISFAAAWQLGRILALQNQEFSKAILNWRMAQNQLEAGKSRGDKLNTILSDDSETNIKDKVTRYLGALHEIEMTSPVETISDLPMTIPQEVKHFLGNLYKLNGIPFSYIVPHEFLLQKEHQKNTGSYTGTLALFYVDPNWIEALLDGALSIGRINKSDALLEQAVNGNFIDGYQTQSIDISSGTIERKGRRLNTTGFLLRSDLVSGWRGLEITAFDADGKLLPALRFERIDSDIFLGIFDGNIADITIKQPYEGLHFGIKNNSTYLKNLKNEDGTNQEITDGTADVNAELNDGLIQNGVIDIAGLASIMQEKLTAKHWMNTTGESKGIYFTSAEFAYQMIDSPVKKSITINVLNTDSHE</sequence>
<dbReference type="Proteomes" id="UP001059844">
    <property type="component" value="Chromosome"/>
</dbReference>
<organism evidence="1 2">
    <name type="scientific">Flavobacterium cerinum</name>
    <dbReference type="NCBI Taxonomy" id="2502784"/>
    <lineage>
        <taxon>Bacteria</taxon>
        <taxon>Pseudomonadati</taxon>
        <taxon>Bacteroidota</taxon>
        <taxon>Flavobacteriia</taxon>
        <taxon>Flavobacteriales</taxon>
        <taxon>Flavobacteriaceae</taxon>
        <taxon>Flavobacterium</taxon>
    </lineage>
</organism>
<evidence type="ECO:0000313" key="1">
    <source>
        <dbReference type="EMBL" id="UUC45155.1"/>
    </source>
</evidence>
<dbReference type="EMBL" id="CP101751">
    <property type="protein sequence ID" value="UUC45155.1"/>
    <property type="molecule type" value="Genomic_DNA"/>
</dbReference>
<name>A0ABY5ISA7_9FLAO</name>
<protein>
    <submittedName>
        <fullName evidence="1">Uncharacterized protein</fullName>
    </submittedName>
</protein>
<gene>
    <name evidence="1" type="ORF">NOX80_16210</name>
</gene>